<proteinExistence type="predicted"/>
<dbReference type="Proteomes" id="UP001464891">
    <property type="component" value="Unassembled WGS sequence"/>
</dbReference>
<dbReference type="EMBL" id="JAMPKM010000083">
    <property type="protein sequence ID" value="MEP0821177.1"/>
    <property type="molecule type" value="Genomic_DNA"/>
</dbReference>
<comment type="caution">
    <text evidence="2">The sequence shown here is derived from an EMBL/GenBank/DDBJ whole genome shotgun (WGS) entry which is preliminary data.</text>
</comment>
<dbReference type="PANTHER" id="PTHR30007">
    <property type="entry name" value="PHP DOMAIN PROTEIN"/>
    <property type="match status" value="1"/>
</dbReference>
<evidence type="ECO:0000313" key="5">
    <source>
        <dbReference type="Proteomes" id="UP001464891"/>
    </source>
</evidence>
<feature type="domain" description="Transposase IS4-like" evidence="1">
    <location>
        <begin position="3"/>
        <end position="44"/>
    </location>
</feature>
<protein>
    <submittedName>
        <fullName evidence="2">Transposase</fullName>
    </submittedName>
</protein>
<dbReference type="EMBL" id="JAMPKM010000061">
    <property type="protein sequence ID" value="MEP0821037.1"/>
    <property type="molecule type" value="Genomic_DNA"/>
</dbReference>
<feature type="non-terminal residue" evidence="2">
    <location>
        <position position="1"/>
    </location>
</feature>
<evidence type="ECO:0000259" key="1">
    <source>
        <dbReference type="Pfam" id="PF01609"/>
    </source>
</evidence>
<evidence type="ECO:0000313" key="3">
    <source>
        <dbReference type="EMBL" id="MEP0821037.1"/>
    </source>
</evidence>
<dbReference type="RefSeq" id="WP_190431017.1">
    <property type="nucleotide sequence ID" value="NZ_JAMPKM010000018.1"/>
</dbReference>
<dbReference type="EMBL" id="JAMPKM010000018">
    <property type="protein sequence ID" value="MEP0819947.1"/>
    <property type="molecule type" value="Genomic_DNA"/>
</dbReference>
<accession>A0ABV0JDU1</accession>
<evidence type="ECO:0000313" key="2">
    <source>
        <dbReference type="EMBL" id="MEP0819947.1"/>
    </source>
</evidence>
<gene>
    <name evidence="2" type="ORF">NC998_22850</name>
    <name evidence="3" type="ORF">NC998_28730</name>
    <name evidence="4" type="ORF">NC998_29490</name>
</gene>
<dbReference type="Pfam" id="PF01609">
    <property type="entry name" value="DDE_Tnp_1"/>
    <property type="match status" value="1"/>
</dbReference>
<name>A0ABV0JDU1_9CYAN</name>
<keyword evidence="5" id="KW-1185">Reference proteome</keyword>
<sequence length="47" mass="5758">KSVYRQRNQVERCFNRLKQNRRIATRYEKKAENYLAMMTLASIMMCL</sequence>
<evidence type="ECO:0000313" key="4">
    <source>
        <dbReference type="EMBL" id="MEP0821177.1"/>
    </source>
</evidence>
<reference evidence="2 5" key="1">
    <citation type="submission" date="2022-04" db="EMBL/GenBank/DDBJ databases">
        <title>Positive selection, recombination, and allopatry shape intraspecific diversity of widespread and dominant cyanobacteria.</title>
        <authorList>
            <person name="Wei J."/>
            <person name="Shu W."/>
            <person name="Hu C."/>
        </authorList>
    </citation>
    <scope>NUCLEOTIDE SEQUENCE [LARGE SCALE GENOMIC DNA]</scope>
    <source>
        <strain evidence="2 5">GB2-A4</strain>
    </source>
</reference>
<dbReference type="InterPro" id="IPR002559">
    <property type="entry name" value="Transposase_11"/>
</dbReference>
<dbReference type="PANTHER" id="PTHR30007:SF1">
    <property type="entry name" value="BLR1914 PROTEIN"/>
    <property type="match status" value="1"/>
</dbReference>
<organism evidence="2 5">
    <name type="scientific">Trichocoleus desertorum GB2-A4</name>
    <dbReference type="NCBI Taxonomy" id="2933944"/>
    <lineage>
        <taxon>Bacteria</taxon>
        <taxon>Bacillati</taxon>
        <taxon>Cyanobacteriota</taxon>
        <taxon>Cyanophyceae</taxon>
        <taxon>Leptolyngbyales</taxon>
        <taxon>Trichocoleusaceae</taxon>
        <taxon>Trichocoleus</taxon>
    </lineage>
</organism>